<sequence>MTASEISPNAQLEIDKVNRYTAHNYAPLDLVLTSGEGVWVTDVDGNRYLDCLTAYSAATFGHGYGKFIDVMRDQMSKLSLTSRAVYAEGIGDFAEALTKLAGKDMALFMNTGAEANETALKIARKWGVRVKGLPQGAGKIIGMEGNFHGRTTTLISLSDDPVATADYGPFTPGFSLVPFNDIDALRDAIDDETVAVILEPIQGEAGIIVPDAGYLKQVRELTAERNVLMICDEVQTGMGRTGTTFRFQAEGIEPDLIVTAKALGGGILPVSAVIGNEDVLGVLEPGTHGSTFGGNPLAAAVGTAVCEELATGKLQENCQQLHPVLREGLEALIGRGVTAVRGAGVWMGVDIDPKIGTAKDVCVDLLAKGVLAKDTHGVTVRLAPAMIIGREEIDMLLRAFTEVINARWEAAA</sequence>
<protein>
    <recommendedName>
        <fullName evidence="3">ornithine aminotransferase</fullName>
        <ecNumber evidence="3">2.6.1.13</ecNumber>
    </recommendedName>
    <alternativeName>
        <fullName evidence="7">Ornithine--oxo-acid aminotransferase</fullName>
    </alternativeName>
</protein>
<dbReference type="PIRSF" id="PIRSF000521">
    <property type="entry name" value="Transaminase_4ab_Lys_Orn"/>
    <property type="match status" value="1"/>
</dbReference>
<dbReference type="Gene3D" id="3.40.640.10">
    <property type="entry name" value="Type I PLP-dependent aspartate aminotransferase-like (Major domain)"/>
    <property type="match status" value="1"/>
</dbReference>
<dbReference type="PANTHER" id="PTHR11986">
    <property type="entry name" value="AMINOTRANSFERASE CLASS III"/>
    <property type="match status" value="1"/>
</dbReference>
<comment type="pathway">
    <text evidence="2">Amino-acid biosynthesis; L-proline biosynthesis; L-glutamate 5-semialdehyde from L-ornithine: step 1/1.</text>
</comment>
<dbReference type="Proteomes" id="UP001597453">
    <property type="component" value="Unassembled WGS sequence"/>
</dbReference>
<comment type="caution">
    <text evidence="9">The sequence shown here is derived from an EMBL/GenBank/DDBJ whole genome shotgun (WGS) entry which is preliminary data.</text>
</comment>
<evidence type="ECO:0000256" key="3">
    <source>
        <dbReference type="ARBA" id="ARBA00012924"/>
    </source>
</evidence>
<gene>
    <name evidence="9" type="primary">rocD</name>
    <name evidence="9" type="ORF">ACFSUQ_07830</name>
</gene>
<evidence type="ECO:0000256" key="8">
    <source>
        <dbReference type="RuleBase" id="RU003560"/>
    </source>
</evidence>
<dbReference type="InterPro" id="IPR015424">
    <property type="entry name" value="PyrdxlP-dep_Trfase"/>
</dbReference>
<dbReference type="InterPro" id="IPR015421">
    <property type="entry name" value="PyrdxlP-dep_Trfase_major"/>
</dbReference>
<dbReference type="EC" id="2.6.1.13" evidence="3"/>
<keyword evidence="6 8" id="KW-0663">Pyridoxal phosphate</keyword>
<dbReference type="InterPro" id="IPR015422">
    <property type="entry name" value="PyrdxlP-dep_Trfase_small"/>
</dbReference>
<evidence type="ECO:0000256" key="5">
    <source>
        <dbReference type="ARBA" id="ARBA00022679"/>
    </source>
</evidence>
<dbReference type="CDD" id="cd00610">
    <property type="entry name" value="OAT_like"/>
    <property type="match status" value="1"/>
</dbReference>
<name>A0ABW5RKW8_9MICO</name>
<evidence type="ECO:0000256" key="4">
    <source>
        <dbReference type="ARBA" id="ARBA00022576"/>
    </source>
</evidence>
<accession>A0ABW5RKW8</accession>
<dbReference type="InterPro" id="IPR049704">
    <property type="entry name" value="Aminotrans_3_PPA_site"/>
</dbReference>
<dbReference type="PANTHER" id="PTHR11986:SF18">
    <property type="entry name" value="ORNITHINE AMINOTRANSFERASE, MITOCHONDRIAL"/>
    <property type="match status" value="1"/>
</dbReference>
<comment type="similarity">
    <text evidence="8">Belongs to the class-III pyridoxal-phosphate-dependent aminotransferase family.</text>
</comment>
<evidence type="ECO:0000313" key="9">
    <source>
        <dbReference type="EMBL" id="MFD2675201.1"/>
    </source>
</evidence>
<evidence type="ECO:0000313" key="10">
    <source>
        <dbReference type="Proteomes" id="UP001597453"/>
    </source>
</evidence>
<evidence type="ECO:0000256" key="6">
    <source>
        <dbReference type="ARBA" id="ARBA00022898"/>
    </source>
</evidence>
<dbReference type="EMBL" id="JBHUNF010000004">
    <property type="protein sequence ID" value="MFD2675201.1"/>
    <property type="molecule type" value="Genomic_DNA"/>
</dbReference>
<dbReference type="InterPro" id="IPR005814">
    <property type="entry name" value="Aminotrans_3"/>
</dbReference>
<dbReference type="RefSeq" id="WP_066057863.1">
    <property type="nucleotide sequence ID" value="NZ_JBHUNF010000004.1"/>
</dbReference>
<dbReference type="GO" id="GO:0004587">
    <property type="term" value="F:ornithine aminotransferase activity"/>
    <property type="evidence" value="ECO:0007669"/>
    <property type="project" value="UniProtKB-EC"/>
</dbReference>
<comment type="cofactor">
    <cofactor evidence="1">
        <name>pyridoxal 5'-phosphate</name>
        <dbReference type="ChEBI" id="CHEBI:597326"/>
    </cofactor>
</comment>
<proteinExistence type="inferred from homology"/>
<dbReference type="InterPro" id="IPR050103">
    <property type="entry name" value="Class-III_PLP-dep_AT"/>
</dbReference>
<evidence type="ECO:0000256" key="7">
    <source>
        <dbReference type="ARBA" id="ARBA00030587"/>
    </source>
</evidence>
<dbReference type="InterPro" id="IPR010164">
    <property type="entry name" value="Orn_aminotrans"/>
</dbReference>
<dbReference type="Pfam" id="PF00202">
    <property type="entry name" value="Aminotran_3"/>
    <property type="match status" value="1"/>
</dbReference>
<dbReference type="NCBIfam" id="TIGR01885">
    <property type="entry name" value="Orn_aminotrans"/>
    <property type="match status" value="1"/>
</dbReference>
<dbReference type="PROSITE" id="PS00600">
    <property type="entry name" value="AA_TRANSFER_CLASS_3"/>
    <property type="match status" value="1"/>
</dbReference>
<reference evidence="10" key="1">
    <citation type="journal article" date="2019" name="Int. J. Syst. Evol. Microbiol.">
        <title>The Global Catalogue of Microorganisms (GCM) 10K type strain sequencing project: providing services to taxonomists for standard genome sequencing and annotation.</title>
        <authorList>
            <consortium name="The Broad Institute Genomics Platform"/>
            <consortium name="The Broad Institute Genome Sequencing Center for Infectious Disease"/>
            <person name="Wu L."/>
            <person name="Ma J."/>
        </authorList>
    </citation>
    <scope>NUCLEOTIDE SEQUENCE [LARGE SCALE GENOMIC DNA]</scope>
    <source>
        <strain evidence="10">TISTR 1511</strain>
    </source>
</reference>
<evidence type="ECO:0000256" key="2">
    <source>
        <dbReference type="ARBA" id="ARBA00004998"/>
    </source>
</evidence>
<dbReference type="Gene3D" id="3.90.1150.10">
    <property type="entry name" value="Aspartate Aminotransferase, domain 1"/>
    <property type="match status" value="1"/>
</dbReference>
<evidence type="ECO:0000256" key="1">
    <source>
        <dbReference type="ARBA" id="ARBA00001933"/>
    </source>
</evidence>
<keyword evidence="10" id="KW-1185">Reference proteome</keyword>
<keyword evidence="4 9" id="KW-0032">Aminotransferase</keyword>
<organism evidence="9 10">
    <name type="scientific">Gulosibacter bifidus</name>
    <dbReference type="NCBI Taxonomy" id="272239"/>
    <lineage>
        <taxon>Bacteria</taxon>
        <taxon>Bacillati</taxon>
        <taxon>Actinomycetota</taxon>
        <taxon>Actinomycetes</taxon>
        <taxon>Micrococcales</taxon>
        <taxon>Microbacteriaceae</taxon>
        <taxon>Gulosibacter</taxon>
    </lineage>
</organism>
<keyword evidence="5 9" id="KW-0808">Transferase</keyword>
<dbReference type="SUPFAM" id="SSF53383">
    <property type="entry name" value="PLP-dependent transferases"/>
    <property type="match status" value="1"/>
</dbReference>